<dbReference type="InterPro" id="IPR000515">
    <property type="entry name" value="MetI-like"/>
</dbReference>
<evidence type="ECO:0000313" key="9">
    <source>
        <dbReference type="EMBL" id="QQO07931.1"/>
    </source>
</evidence>
<keyword evidence="10" id="KW-1185">Reference proteome</keyword>
<accession>A0A7T7XKA4</accession>
<feature type="transmembrane region" description="Helical" evidence="7">
    <location>
        <begin position="9"/>
        <end position="31"/>
    </location>
</feature>
<dbReference type="PANTHER" id="PTHR43227:SF8">
    <property type="entry name" value="DIACETYLCHITOBIOSE UPTAKE SYSTEM PERMEASE PROTEIN DASB"/>
    <property type="match status" value="1"/>
</dbReference>
<proteinExistence type="inferred from homology"/>
<dbReference type="PANTHER" id="PTHR43227">
    <property type="entry name" value="BLL4140 PROTEIN"/>
    <property type="match status" value="1"/>
</dbReference>
<comment type="subcellular location">
    <subcellularLocation>
        <location evidence="1 7">Cell membrane</location>
        <topology evidence="1 7">Multi-pass membrane protein</topology>
    </subcellularLocation>
</comment>
<sequence length="304" mass="34565">MQKNKTQSLWILFFVFPGLLIVSVVIIYPLFASLLNSFFSWQGFERQDFVGFKNFKAIFTQFPHNVRFFNAIKNNGKWFLGSMLIQNTIGLLFGYLLSRNIRGHGVYKRLFFMPVLLPIIAVGFLWKLYYNPQFGLFLKLFTALGIEHLFQPWLGNPSTATYAIIVMNIWRWIGFPTLVFLAAIDNVPGECLESAHLDGASEWRTFWRITFPLIIPSVMVITVLTLIGSVNVFEQVYSMAGLDGSPNYATDTLGTLFYRTAFGSQASTVPEVSIGSALSVIIYLLCLILSVLNILFFQKKEVEL</sequence>
<evidence type="ECO:0000256" key="3">
    <source>
        <dbReference type="ARBA" id="ARBA00022475"/>
    </source>
</evidence>
<dbReference type="Gene3D" id="1.10.3720.10">
    <property type="entry name" value="MetI-like"/>
    <property type="match status" value="1"/>
</dbReference>
<dbReference type="Proteomes" id="UP000595917">
    <property type="component" value="Chromosome"/>
</dbReference>
<name>A0A7T7XKA4_9SPIR</name>
<evidence type="ECO:0000313" key="10">
    <source>
        <dbReference type="Proteomes" id="UP000595917"/>
    </source>
</evidence>
<dbReference type="Pfam" id="PF00528">
    <property type="entry name" value="BPD_transp_1"/>
    <property type="match status" value="1"/>
</dbReference>
<feature type="transmembrane region" description="Helical" evidence="7">
    <location>
        <begin position="160"/>
        <end position="184"/>
    </location>
</feature>
<keyword evidence="5 7" id="KW-1133">Transmembrane helix</keyword>
<evidence type="ECO:0000256" key="7">
    <source>
        <dbReference type="RuleBase" id="RU363032"/>
    </source>
</evidence>
<dbReference type="EMBL" id="CP067089">
    <property type="protein sequence ID" value="QQO07931.1"/>
    <property type="molecule type" value="Genomic_DNA"/>
</dbReference>
<evidence type="ECO:0000256" key="2">
    <source>
        <dbReference type="ARBA" id="ARBA00022448"/>
    </source>
</evidence>
<dbReference type="GO" id="GO:0005886">
    <property type="term" value="C:plasma membrane"/>
    <property type="evidence" value="ECO:0007669"/>
    <property type="project" value="UniProtKB-SubCell"/>
</dbReference>
<keyword evidence="4 7" id="KW-0812">Transmembrane</keyword>
<dbReference type="CDD" id="cd06261">
    <property type="entry name" value="TM_PBP2"/>
    <property type="match status" value="1"/>
</dbReference>
<dbReference type="InterPro" id="IPR050809">
    <property type="entry name" value="UgpAE/MalFG_permease"/>
</dbReference>
<feature type="domain" description="ABC transmembrane type-1" evidence="8">
    <location>
        <begin position="72"/>
        <end position="293"/>
    </location>
</feature>
<dbReference type="InterPro" id="IPR035906">
    <property type="entry name" value="MetI-like_sf"/>
</dbReference>
<keyword evidence="6 7" id="KW-0472">Membrane</keyword>
<dbReference type="KEGG" id="bhc:JFL75_13395"/>
<protein>
    <submittedName>
        <fullName evidence="9">Sugar ABC transporter permease</fullName>
    </submittedName>
</protein>
<organism evidence="9 10">
    <name type="scientific">Breznakiella homolactica</name>
    <dbReference type="NCBI Taxonomy" id="2798577"/>
    <lineage>
        <taxon>Bacteria</taxon>
        <taxon>Pseudomonadati</taxon>
        <taxon>Spirochaetota</taxon>
        <taxon>Spirochaetia</taxon>
        <taxon>Spirochaetales</taxon>
        <taxon>Breznakiellaceae</taxon>
        <taxon>Breznakiella</taxon>
    </lineage>
</organism>
<dbReference type="SUPFAM" id="SSF161098">
    <property type="entry name" value="MetI-like"/>
    <property type="match status" value="1"/>
</dbReference>
<dbReference type="GO" id="GO:0055085">
    <property type="term" value="P:transmembrane transport"/>
    <property type="evidence" value="ECO:0007669"/>
    <property type="project" value="InterPro"/>
</dbReference>
<evidence type="ECO:0000256" key="6">
    <source>
        <dbReference type="ARBA" id="ARBA00023136"/>
    </source>
</evidence>
<evidence type="ECO:0000259" key="8">
    <source>
        <dbReference type="PROSITE" id="PS50928"/>
    </source>
</evidence>
<keyword evidence="3" id="KW-1003">Cell membrane</keyword>
<dbReference type="RefSeq" id="WP_215625237.1">
    <property type="nucleotide sequence ID" value="NZ_CP067089.2"/>
</dbReference>
<evidence type="ECO:0000256" key="1">
    <source>
        <dbReference type="ARBA" id="ARBA00004651"/>
    </source>
</evidence>
<keyword evidence="2 7" id="KW-0813">Transport</keyword>
<feature type="transmembrane region" description="Helical" evidence="7">
    <location>
        <begin position="78"/>
        <end position="98"/>
    </location>
</feature>
<evidence type="ECO:0000256" key="5">
    <source>
        <dbReference type="ARBA" id="ARBA00022989"/>
    </source>
</evidence>
<comment type="similarity">
    <text evidence="7">Belongs to the binding-protein-dependent transport system permease family.</text>
</comment>
<gene>
    <name evidence="9" type="ORF">JFL75_13395</name>
</gene>
<feature type="transmembrane region" description="Helical" evidence="7">
    <location>
        <begin position="205"/>
        <end position="227"/>
    </location>
</feature>
<evidence type="ECO:0000256" key="4">
    <source>
        <dbReference type="ARBA" id="ARBA00022692"/>
    </source>
</evidence>
<feature type="transmembrane region" description="Helical" evidence="7">
    <location>
        <begin position="274"/>
        <end position="297"/>
    </location>
</feature>
<dbReference type="AlphaFoldDB" id="A0A7T7XKA4"/>
<dbReference type="PROSITE" id="PS50928">
    <property type="entry name" value="ABC_TM1"/>
    <property type="match status" value="1"/>
</dbReference>
<feature type="transmembrane region" description="Helical" evidence="7">
    <location>
        <begin position="110"/>
        <end position="130"/>
    </location>
</feature>
<reference evidence="9" key="1">
    <citation type="submission" date="2021-01" db="EMBL/GenBank/DDBJ databases">
        <title>Description of Breznakiella homolactica.</title>
        <authorList>
            <person name="Song Y."/>
            <person name="Brune A."/>
        </authorList>
    </citation>
    <scope>NUCLEOTIDE SEQUENCE</scope>
    <source>
        <strain evidence="9">RmG30</strain>
    </source>
</reference>